<sequence>MPWIRRRARNDEPPAERLPDLDLLAVVRTRLEAFAPGVTEGAELKGNSLLSPSGWAIGVTPPRHGGAHHYDLVALPDVTVQPDVPCFLDCVTIRPGQVQGAVDSWVQTAGACLLELLDGRGRFADRDGPADRRGVPGWQAISSGVVGLGVDPAESRRLQSALVDANVLHRIADSFTADLESPYFNGIKVFYGGAPGAVQAEVRVNGDRHEGASAALAALGLPEPTVFTTVRGYALLLPAPDGGEPAVPSGSGLTLADGACCDGCACGGRLDPEHPGFDLELPHLVAELSEEERTQRVRADTGAIMIVEGVGNFLKVRLPIRLDDGRTVVYLCWVYLQAPVIDDLVQRFETGAVEGHRFEGLLCNAIPPWGGELLRAPVVLGGQRIKADGRVARTEVLGSSHPLLSRVLQQTWPADLVLGAATPARGCTDRAGLSAVVAYRRADRQARYCWRT</sequence>
<dbReference type="InterPro" id="IPR045929">
    <property type="entry name" value="DUF6348"/>
</dbReference>
<organism evidence="1 2">
    <name type="scientific">Streptacidiphilus monticola</name>
    <dbReference type="NCBI Taxonomy" id="2161674"/>
    <lineage>
        <taxon>Bacteria</taxon>
        <taxon>Bacillati</taxon>
        <taxon>Actinomycetota</taxon>
        <taxon>Actinomycetes</taxon>
        <taxon>Kitasatosporales</taxon>
        <taxon>Streptomycetaceae</taxon>
        <taxon>Streptacidiphilus</taxon>
    </lineage>
</organism>
<dbReference type="Pfam" id="PF09965">
    <property type="entry name" value="DUF2199"/>
    <property type="match status" value="1"/>
</dbReference>
<proteinExistence type="predicted"/>
<dbReference type="Proteomes" id="UP001596174">
    <property type="component" value="Unassembled WGS sequence"/>
</dbReference>
<evidence type="ECO:0000313" key="1">
    <source>
        <dbReference type="EMBL" id="MFC5908422.1"/>
    </source>
</evidence>
<name>A0ABW1G4H7_9ACTN</name>
<reference evidence="2" key="1">
    <citation type="journal article" date="2019" name="Int. J. Syst. Evol. Microbiol.">
        <title>The Global Catalogue of Microorganisms (GCM) 10K type strain sequencing project: providing services to taxonomists for standard genome sequencing and annotation.</title>
        <authorList>
            <consortium name="The Broad Institute Genomics Platform"/>
            <consortium name="The Broad Institute Genome Sequencing Center for Infectious Disease"/>
            <person name="Wu L."/>
            <person name="Ma J."/>
        </authorList>
    </citation>
    <scope>NUCLEOTIDE SEQUENCE [LARGE SCALE GENOMIC DNA]</scope>
    <source>
        <strain evidence="2">JCM 4816</strain>
    </source>
</reference>
<dbReference type="InterPro" id="IPR018697">
    <property type="entry name" value="DUF2199"/>
</dbReference>
<keyword evidence="2" id="KW-1185">Reference proteome</keyword>
<evidence type="ECO:0000313" key="2">
    <source>
        <dbReference type="Proteomes" id="UP001596174"/>
    </source>
</evidence>
<gene>
    <name evidence="1" type="ORF">ACFP3V_14520</name>
</gene>
<dbReference type="EMBL" id="JBHSQJ010000057">
    <property type="protein sequence ID" value="MFC5908422.1"/>
    <property type="molecule type" value="Genomic_DNA"/>
</dbReference>
<dbReference type="RefSeq" id="WP_380583417.1">
    <property type="nucleotide sequence ID" value="NZ_JBHSQJ010000057.1"/>
</dbReference>
<accession>A0ABW1G4H7</accession>
<comment type="caution">
    <text evidence="1">The sequence shown here is derived from an EMBL/GenBank/DDBJ whole genome shotgun (WGS) entry which is preliminary data.</text>
</comment>
<protein>
    <submittedName>
        <fullName evidence="1">DUF6348 family protein</fullName>
    </submittedName>
</protein>
<dbReference type="Pfam" id="PF19875">
    <property type="entry name" value="DUF6348"/>
    <property type="match status" value="1"/>
</dbReference>